<keyword evidence="1" id="KW-0732">Signal</keyword>
<sequence length="231" mass="26661">MRIKLLISVFFITLGSFAQDVAKDFDAIDSLYREDQFYLNITYNTLQKRPDGLKQNKLSTGLALGFLRDMPLNKKRTVALAAGIGYSLSIYNHNMGIIDVNNETTYSILDPDNITFSKNKMSLHTVDLPLEFRWRNSTPDSHKFWRVHLGVKLSYLFYDQYKLESSQGNVGQTNLQDFNDFHYGIYLTTGWNTWNLYAYYGLNPLFKSSAKIEGQSIDMNTANFGLMFYIL</sequence>
<organism evidence="3 4">
    <name type="scientific">Flavobacterium buctense</name>
    <dbReference type="NCBI Taxonomy" id="1648146"/>
    <lineage>
        <taxon>Bacteria</taxon>
        <taxon>Pseudomonadati</taxon>
        <taxon>Bacteroidota</taxon>
        <taxon>Flavobacteriia</taxon>
        <taxon>Flavobacteriales</taxon>
        <taxon>Flavobacteriaceae</taxon>
        <taxon>Flavobacterium</taxon>
    </lineage>
</organism>
<dbReference type="Pfam" id="PF13568">
    <property type="entry name" value="OMP_b-brl_2"/>
    <property type="match status" value="1"/>
</dbReference>
<accession>A0ABU9E034</accession>
<keyword evidence="4" id="KW-1185">Reference proteome</keyword>
<gene>
    <name evidence="3" type="ORF">WMW71_02930</name>
</gene>
<name>A0ABU9E034_9FLAO</name>
<dbReference type="EMBL" id="JBBPCB010000001">
    <property type="protein sequence ID" value="MEK8179284.1"/>
    <property type="molecule type" value="Genomic_DNA"/>
</dbReference>
<dbReference type="RefSeq" id="WP_187659405.1">
    <property type="nucleotide sequence ID" value="NZ_JACTAB010000001.1"/>
</dbReference>
<evidence type="ECO:0000313" key="3">
    <source>
        <dbReference type="EMBL" id="MEK8179284.1"/>
    </source>
</evidence>
<evidence type="ECO:0000259" key="2">
    <source>
        <dbReference type="Pfam" id="PF13568"/>
    </source>
</evidence>
<feature type="chain" id="PRO_5046434864" evidence="1">
    <location>
        <begin position="19"/>
        <end position="231"/>
    </location>
</feature>
<dbReference type="InterPro" id="IPR025665">
    <property type="entry name" value="Beta-barrel_OMP_2"/>
</dbReference>
<protein>
    <submittedName>
        <fullName evidence="3">Porin family protein</fullName>
    </submittedName>
</protein>
<comment type="caution">
    <text evidence="3">The sequence shown here is derived from an EMBL/GenBank/DDBJ whole genome shotgun (WGS) entry which is preliminary data.</text>
</comment>
<proteinExistence type="predicted"/>
<reference evidence="3 4" key="1">
    <citation type="submission" date="2024-04" db="EMBL/GenBank/DDBJ databases">
        <title>draft genome sequnece of Flavobacterium buctense JCM 30750.</title>
        <authorList>
            <person name="Kim D.-U."/>
        </authorList>
    </citation>
    <scope>NUCLEOTIDE SEQUENCE [LARGE SCALE GENOMIC DNA]</scope>
    <source>
        <strain evidence="3 4">JCM 30750</strain>
    </source>
</reference>
<feature type="domain" description="Outer membrane protein beta-barrel" evidence="2">
    <location>
        <begin position="17"/>
        <end position="206"/>
    </location>
</feature>
<evidence type="ECO:0000313" key="4">
    <source>
        <dbReference type="Proteomes" id="UP001491349"/>
    </source>
</evidence>
<evidence type="ECO:0000256" key="1">
    <source>
        <dbReference type="SAM" id="SignalP"/>
    </source>
</evidence>
<dbReference type="Proteomes" id="UP001491349">
    <property type="component" value="Unassembled WGS sequence"/>
</dbReference>
<feature type="signal peptide" evidence="1">
    <location>
        <begin position="1"/>
        <end position="18"/>
    </location>
</feature>